<dbReference type="SUPFAM" id="SSF49265">
    <property type="entry name" value="Fibronectin type III"/>
    <property type="match status" value="1"/>
</dbReference>
<dbReference type="Gene3D" id="1.10.1330.10">
    <property type="entry name" value="Dockerin domain"/>
    <property type="match status" value="1"/>
</dbReference>
<dbReference type="CDD" id="cd04080">
    <property type="entry name" value="CBM6_cellulase-like"/>
    <property type="match status" value="1"/>
</dbReference>
<evidence type="ECO:0000256" key="6">
    <source>
        <dbReference type="ARBA" id="ARBA00023277"/>
    </source>
</evidence>
<keyword evidence="3" id="KW-0732">Signal</keyword>
<dbReference type="InterPro" id="IPR008965">
    <property type="entry name" value="CBM2/CBM3_carb-bd_dom_sf"/>
</dbReference>
<keyword evidence="8" id="KW-0624">Polysaccharide degradation</keyword>
<dbReference type="InterPro" id="IPR012334">
    <property type="entry name" value="Pectin_lyas_fold"/>
</dbReference>
<sequence>MTANEANEYTVQNIFQGTDAWDPTLFGTLPRGAQPPAAPTELSISYQNGATASLGDTPLRLLWNIVPGASSYNVYRSSSPDGGYSQIASGLQSEVTTPVTTVEAENYNAMDGVKLETTSDVGGGQDVGYIDAGDWMDYAVDMPADGFYTIKLRVSAPDSGKQLQVKSSDGTVLGTVDVPLTGGWQNWDTVNAIVALQAGPQTLRVSSVTGKFNLNWIEIDQGLEGKVKFTDTVVNTGTPYSYTVTAVNENGESAFSSAASLSSAEVSFDRNMLNQANIQVSVQIQGEAVTSITNGSYTLVQDKDFSIADPMFTINKSYLKQLPLGTNTLVFTFDSGRTIPFEIQVSNTSILPSQTISNVMPLHLYTFEGIAPYLPSIVPVTYTDTSEKALPVVWNSVSPASYASAGNFTVQGTIKGMDIVVDADVTVQTKSSVNYATGGDDLQSYVTGLPFDMPNMTLYTFPDKDFNIVDYGAVGDGVTKNTSAINQAIIAASANPGGGRVIVPAGVWYTGPIVMQNNVNLHLEDGATILFSSDLDDFLQVNGPIRHQLNASGVTNIAVTGNGVFDGNGQYWRPVKKSKVTTTQWNYLLSMGGVLSEDESMWYPSEQAVDVARPILLNIADSKNVLVDGPTFMNGPVYAGSFTRVQNLVIRNTTANNDWWFQNGDGLDVTSSQNVVMYHNTVNAGDDDIGMKASGDPSSIQTQTNVVVANNIVFRGHGGVSFGSNTSGGFKNLAFLNNQYIGTDTGINIKSYVGGGGPIENLYFDGIHMDNILGSAISFSDFYTGHNDTVDNAQLGVDKRVPELKQISISNITVNGADQAVTIDALQNVPVHDIVFTNVKMTSNTGWVSNNIADVQLNHVQIVPATGVIYDMSNASNVWFNHVDVPTGTSTFLRLTGNYANNIILQNTEYANARFPWQLGTGISPAAIVIPEVITIPQAPAHLTAITGASQVYLSWNAVAGADQYVVKRSLTSGTDYQTVASNVTSNAFYESGMVEGTYYYVVTAVNSAGESIPSDEASVNIQAPSETVPLAVISGGTTALVDREFELVYGLNHDSMTSNANTPVVRQSFTMTYDPEQIHFVSAESLVDGLALTSIENDQTAGKVTFIMTSGTAGVVPHGDMMRIKWNAVGLEHPGDSKTILRLKEMEIQDVHGTISMVADTIHSMDVLIDKAALSSQISSSDSLASESYTTSSWALLQSYLTSAKEIQSNLLATQAQVNAAVSNLQAARARLEFQPSKSVLGSNMESAQTVLDASSIGVRWGQYPQAAHDTLAAAIAKAAEVFNRAGADGTEVSQAAQEVNSAREDFLAAMNSVASVGDLGIISAHNGVDSTDSSWSEIQRYDINHDNRIDIIDLAAIAQKF</sequence>
<protein>
    <recommendedName>
        <fullName evidence="2">Probable pectate lyase C</fullName>
    </recommendedName>
</protein>
<dbReference type="Gene3D" id="2.60.40.10">
    <property type="entry name" value="Immunoglobulins"/>
    <property type="match status" value="2"/>
</dbReference>
<proteinExistence type="inferred from homology"/>
<dbReference type="Gene3D" id="1.20.1270.70">
    <property type="entry name" value="Designed single chain three-helix bundle"/>
    <property type="match status" value="1"/>
</dbReference>
<dbReference type="SUPFAM" id="SSF51126">
    <property type="entry name" value="Pectin lyase-like"/>
    <property type="match status" value="1"/>
</dbReference>
<dbReference type="Gene3D" id="2.160.20.10">
    <property type="entry name" value="Single-stranded right-handed beta-helix, Pectin lyase-like"/>
    <property type="match status" value="1"/>
</dbReference>
<dbReference type="Gene3D" id="1.20.1270.90">
    <property type="entry name" value="AF1782-like"/>
    <property type="match status" value="1"/>
</dbReference>
<evidence type="ECO:0000313" key="13">
    <source>
        <dbReference type="Proteomes" id="UP001649230"/>
    </source>
</evidence>
<evidence type="ECO:0000256" key="8">
    <source>
        <dbReference type="ARBA" id="ARBA00023326"/>
    </source>
</evidence>
<dbReference type="Proteomes" id="UP001649230">
    <property type="component" value="Chromosome"/>
</dbReference>
<dbReference type="Pfam" id="PF03442">
    <property type="entry name" value="CBM_X2"/>
    <property type="match status" value="1"/>
</dbReference>
<keyword evidence="5" id="KW-0136">Cellulose degradation</keyword>
<dbReference type="PROSITE" id="PS51175">
    <property type="entry name" value="CBM6"/>
    <property type="match status" value="1"/>
</dbReference>
<keyword evidence="6" id="KW-0119">Carbohydrate metabolism</keyword>
<evidence type="ECO:0000256" key="1">
    <source>
        <dbReference type="ARBA" id="ARBA00008834"/>
    </source>
</evidence>
<evidence type="ECO:0000256" key="3">
    <source>
        <dbReference type="ARBA" id="ARBA00022729"/>
    </source>
</evidence>
<keyword evidence="7 9" id="KW-0326">Glycosidase</keyword>
<dbReference type="InterPro" id="IPR008979">
    <property type="entry name" value="Galactose-bd-like_sf"/>
</dbReference>
<accession>A0ABY3SE87</accession>
<dbReference type="CDD" id="cd00063">
    <property type="entry name" value="FN3"/>
    <property type="match status" value="1"/>
</dbReference>
<name>A0ABY3SE87_9BACL</name>
<dbReference type="PANTHER" id="PTHR31339:SF9">
    <property type="entry name" value="PLASMIN AND FIBRONECTIN-BINDING PROTEIN A"/>
    <property type="match status" value="1"/>
</dbReference>
<dbReference type="InterPro" id="IPR036439">
    <property type="entry name" value="Dockerin_dom_sf"/>
</dbReference>
<dbReference type="SMART" id="SM00606">
    <property type="entry name" value="CBD_IV"/>
    <property type="match status" value="1"/>
</dbReference>
<dbReference type="InterPro" id="IPR011081">
    <property type="entry name" value="Big_4"/>
</dbReference>
<dbReference type="InterPro" id="IPR006626">
    <property type="entry name" value="PbH1"/>
</dbReference>
<evidence type="ECO:0000259" key="10">
    <source>
        <dbReference type="PROSITE" id="PS50853"/>
    </source>
</evidence>
<evidence type="ECO:0000256" key="4">
    <source>
        <dbReference type="ARBA" id="ARBA00022801"/>
    </source>
</evidence>
<evidence type="ECO:0000256" key="9">
    <source>
        <dbReference type="RuleBase" id="RU361169"/>
    </source>
</evidence>
<gene>
    <name evidence="12" type="ORF">L0M14_18305</name>
</gene>
<dbReference type="RefSeq" id="WP_235118068.1">
    <property type="nucleotide sequence ID" value="NZ_CP090978.1"/>
</dbReference>
<dbReference type="EMBL" id="CP090978">
    <property type="protein sequence ID" value="UJF31723.1"/>
    <property type="molecule type" value="Genomic_DNA"/>
</dbReference>
<dbReference type="PROSITE" id="PS50853">
    <property type="entry name" value="FN3"/>
    <property type="match status" value="1"/>
</dbReference>
<evidence type="ECO:0000256" key="2">
    <source>
        <dbReference type="ARBA" id="ARBA00016512"/>
    </source>
</evidence>
<dbReference type="SUPFAM" id="SSF81296">
    <property type="entry name" value="E set domains"/>
    <property type="match status" value="1"/>
</dbReference>
<dbReference type="SUPFAM" id="SSF49785">
    <property type="entry name" value="Galactose-binding domain-like"/>
    <property type="match status" value="1"/>
</dbReference>
<dbReference type="Gene3D" id="2.60.40.680">
    <property type="match status" value="1"/>
</dbReference>
<dbReference type="InterPro" id="IPR000743">
    <property type="entry name" value="Glyco_hydro_28"/>
</dbReference>
<keyword evidence="13" id="KW-1185">Reference proteome</keyword>
<dbReference type="InterPro" id="IPR036116">
    <property type="entry name" value="FN3_sf"/>
</dbReference>
<dbReference type="Pfam" id="PF12708">
    <property type="entry name" value="Pect-lyase_RHGA_epim"/>
    <property type="match status" value="1"/>
</dbReference>
<feature type="domain" description="CBM6" evidence="11">
    <location>
        <begin position="100"/>
        <end position="220"/>
    </location>
</feature>
<dbReference type="InterPro" id="IPR051801">
    <property type="entry name" value="GH28_Enzymes"/>
</dbReference>
<dbReference type="InterPro" id="IPR005102">
    <property type="entry name" value="Carbo-bd_X2"/>
</dbReference>
<dbReference type="InterPro" id="IPR011050">
    <property type="entry name" value="Pectin_lyase_fold/virulence"/>
</dbReference>
<dbReference type="InterPro" id="IPR024535">
    <property type="entry name" value="RHGA/B-epi-like_pectate_lyase"/>
</dbReference>
<evidence type="ECO:0000259" key="11">
    <source>
        <dbReference type="PROSITE" id="PS51175"/>
    </source>
</evidence>
<keyword evidence="4 9" id="KW-0378">Hydrolase</keyword>
<dbReference type="Gene3D" id="2.60.120.260">
    <property type="entry name" value="Galactose-binding domain-like"/>
    <property type="match status" value="1"/>
</dbReference>
<dbReference type="InterPro" id="IPR014756">
    <property type="entry name" value="Ig_E-set"/>
</dbReference>
<comment type="similarity">
    <text evidence="1 9">Belongs to the glycosyl hydrolase 28 family.</text>
</comment>
<dbReference type="SMART" id="SM00060">
    <property type="entry name" value="FN3"/>
    <property type="match status" value="2"/>
</dbReference>
<dbReference type="InterPro" id="IPR018247">
    <property type="entry name" value="EF_Hand_1_Ca_BS"/>
</dbReference>
<dbReference type="Pfam" id="PF07532">
    <property type="entry name" value="Big_4"/>
    <property type="match status" value="1"/>
</dbReference>
<dbReference type="InterPro" id="IPR003961">
    <property type="entry name" value="FN3_dom"/>
</dbReference>
<evidence type="ECO:0000256" key="7">
    <source>
        <dbReference type="ARBA" id="ARBA00023295"/>
    </source>
</evidence>
<evidence type="ECO:0000313" key="12">
    <source>
        <dbReference type="EMBL" id="UJF31723.1"/>
    </source>
</evidence>
<reference evidence="12 13" key="1">
    <citation type="journal article" date="2024" name="Int. J. Syst. Evol. Microbiol.">
        <title>Paenibacillus hexagrammi sp. nov., a novel bacterium isolated from the gut content of Hexagrammos agrammus.</title>
        <authorList>
            <person name="Jung H.K."/>
            <person name="Kim D.G."/>
            <person name="Zin H."/>
            <person name="Park J."/>
            <person name="Jung H."/>
            <person name="Kim Y.O."/>
            <person name="Kong H.J."/>
            <person name="Kim J.W."/>
            <person name="Kim Y.S."/>
        </authorList>
    </citation>
    <scope>NUCLEOTIDE SEQUENCE [LARGE SCALE GENOMIC DNA]</scope>
    <source>
        <strain evidence="12 13">YPD9-1</strain>
    </source>
</reference>
<dbReference type="InterPro" id="IPR013783">
    <property type="entry name" value="Ig-like_fold"/>
</dbReference>
<evidence type="ECO:0000256" key="5">
    <source>
        <dbReference type="ARBA" id="ARBA00023001"/>
    </source>
</evidence>
<dbReference type="InterPro" id="IPR006584">
    <property type="entry name" value="Cellulose-bd_IV"/>
</dbReference>
<dbReference type="SUPFAM" id="SSF49384">
    <property type="entry name" value="Carbohydrate-binding domain"/>
    <property type="match status" value="1"/>
</dbReference>
<feature type="domain" description="Fibronectin type-III" evidence="10">
    <location>
        <begin position="936"/>
        <end position="1025"/>
    </location>
</feature>
<dbReference type="InterPro" id="IPR005084">
    <property type="entry name" value="CBM6"/>
</dbReference>
<dbReference type="Pfam" id="PF00295">
    <property type="entry name" value="Glyco_hydro_28"/>
    <property type="match status" value="1"/>
</dbReference>
<dbReference type="SMART" id="SM00710">
    <property type="entry name" value="PbH1"/>
    <property type="match status" value="7"/>
</dbReference>
<dbReference type="Pfam" id="PF03422">
    <property type="entry name" value="CBM_6"/>
    <property type="match status" value="1"/>
</dbReference>
<dbReference type="PROSITE" id="PS00018">
    <property type="entry name" value="EF_HAND_1"/>
    <property type="match status" value="1"/>
</dbReference>
<dbReference type="Pfam" id="PF07554">
    <property type="entry name" value="FIVAR"/>
    <property type="match status" value="2"/>
</dbReference>
<organism evidence="12 13">
    <name type="scientific">Paenibacillus hexagrammi</name>
    <dbReference type="NCBI Taxonomy" id="2908839"/>
    <lineage>
        <taxon>Bacteria</taxon>
        <taxon>Bacillati</taxon>
        <taxon>Bacillota</taxon>
        <taxon>Bacilli</taxon>
        <taxon>Bacillales</taxon>
        <taxon>Paenibacillaceae</taxon>
        <taxon>Paenibacillus</taxon>
    </lineage>
</organism>
<dbReference type="PANTHER" id="PTHR31339">
    <property type="entry name" value="PECTIN LYASE-RELATED"/>
    <property type="match status" value="1"/>
</dbReference>